<dbReference type="Proteomes" id="UP000236291">
    <property type="component" value="Unassembled WGS sequence"/>
</dbReference>
<gene>
    <name evidence="1" type="ORF">L195_g063807</name>
</gene>
<comment type="caution">
    <text evidence="1">The sequence shown here is derived from an EMBL/GenBank/DDBJ whole genome shotgun (WGS) entry which is preliminary data.</text>
</comment>
<reference evidence="1 2" key="1">
    <citation type="journal article" date="2014" name="Am. J. Bot.">
        <title>Genome assembly and annotation for red clover (Trifolium pratense; Fabaceae).</title>
        <authorList>
            <person name="Istvanek J."/>
            <person name="Jaros M."/>
            <person name="Krenek A."/>
            <person name="Repkova J."/>
        </authorList>
    </citation>
    <scope>NUCLEOTIDE SEQUENCE [LARGE SCALE GENOMIC DNA]</scope>
    <source>
        <strain evidence="2">cv. Tatra</strain>
        <tissue evidence="1">Young leaves</tissue>
    </source>
</reference>
<dbReference type="EMBL" id="ASHM01221314">
    <property type="protein sequence ID" value="PNX68065.1"/>
    <property type="molecule type" value="Genomic_DNA"/>
</dbReference>
<protein>
    <submittedName>
        <fullName evidence="1">Uncharacterized protein</fullName>
    </submittedName>
</protein>
<reference evidence="1 2" key="2">
    <citation type="journal article" date="2017" name="Front. Plant Sci.">
        <title>Gene Classification and Mining of Molecular Markers Useful in Red Clover (Trifolium pratense) Breeding.</title>
        <authorList>
            <person name="Istvanek J."/>
            <person name="Dluhosova J."/>
            <person name="Dluhos P."/>
            <person name="Patkova L."/>
            <person name="Nedelnik J."/>
            <person name="Repkova J."/>
        </authorList>
    </citation>
    <scope>NUCLEOTIDE SEQUENCE [LARGE SCALE GENOMIC DNA]</scope>
    <source>
        <strain evidence="2">cv. Tatra</strain>
        <tissue evidence="1">Young leaves</tissue>
    </source>
</reference>
<evidence type="ECO:0000313" key="2">
    <source>
        <dbReference type="Proteomes" id="UP000236291"/>
    </source>
</evidence>
<dbReference type="AlphaFoldDB" id="A0A2K3KP41"/>
<evidence type="ECO:0000313" key="1">
    <source>
        <dbReference type="EMBL" id="PNX68065.1"/>
    </source>
</evidence>
<sequence length="24" mass="2915">MGIGKKNRMRDIAIKDIRWHAIYE</sequence>
<proteinExistence type="predicted"/>
<name>A0A2K3KP41_TRIPR</name>
<organism evidence="1 2">
    <name type="scientific">Trifolium pratense</name>
    <name type="common">Red clover</name>
    <dbReference type="NCBI Taxonomy" id="57577"/>
    <lineage>
        <taxon>Eukaryota</taxon>
        <taxon>Viridiplantae</taxon>
        <taxon>Streptophyta</taxon>
        <taxon>Embryophyta</taxon>
        <taxon>Tracheophyta</taxon>
        <taxon>Spermatophyta</taxon>
        <taxon>Magnoliopsida</taxon>
        <taxon>eudicotyledons</taxon>
        <taxon>Gunneridae</taxon>
        <taxon>Pentapetalae</taxon>
        <taxon>rosids</taxon>
        <taxon>fabids</taxon>
        <taxon>Fabales</taxon>
        <taxon>Fabaceae</taxon>
        <taxon>Papilionoideae</taxon>
        <taxon>50 kb inversion clade</taxon>
        <taxon>NPAAA clade</taxon>
        <taxon>Hologalegina</taxon>
        <taxon>IRL clade</taxon>
        <taxon>Trifolieae</taxon>
        <taxon>Trifolium</taxon>
    </lineage>
</organism>
<feature type="non-terminal residue" evidence="1">
    <location>
        <position position="24"/>
    </location>
</feature>
<accession>A0A2K3KP41</accession>